<feature type="region of interest" description="Disordered" evidence="1">
    <location>
        <begin position="200"/>
        <end position="219"/>
    </location>
</feature>
<evidence type="ECO:0000313" key="2">
    <source>
        <dbReference type="EMBL" id="ATZ94570.1"/>
    </source>
</evidence>
<gene>
    <name evidence="2" type="ORF">CVE23_11635</name>
</gene>
<feature type="region of interest" description="Disordered" evidence="1">
    <location>
        <begin position="71"/>
        <end position="91"/>
    </location>
</feature>
<feature type="region of interest" description="Disordered" evidence="1">
    <location>
        <begin position="293"/>
        <end position="337"/>
    </location>
</feature>
<feature type="region of interest" description="Disordered" evidence="1">
    <location>
        <begin position="243"/>
        <end position="272"/>
    </location>
</feature>
<feature type="region of interest" description="Disordered" evidence="1">
    <location>
        <begin position="151"/>
        <end position="193"/>
    </location>
</feature>
<dbReference type="EMBL" id="CP025003">
    <property type="protein sequence ID" value="ATZ94570.1"/>
    <property type="molecule type" value="Genomic_DNA"/>
</dbReference>
<accession>A0A2K8QPB4</accession>
<reference evidence="3" key="1">
    <citation type="journal article" date="2018" name="Genome Announc.">
        <title>Complete genome sequence of a Dickeya fangzhongdai type strain causing bleeding canker of pear tree trunks.</title>
        <authorList>
            <person name="Zhao Y."/>
            <person name="Tian Y."/>
            <person name="Li X."/>
            <person name="Hu B."/>
        </authorList>
    </citation>
    <scope>NUCLEOTIDE SEQUENCE [LARGE SCALE GENOMIC DNA]</scope>
    <source>
        <strain evidence="3">DSM 101947</strain>
    </source>
</reference>
<feature type="compositionally biased region" description="Gly residues" evidence="1">
    <location>
        <begin position="151"/>
        <end position="189"/>
    </location>
</feature>
<dbReference type="Proteomes" id="UP000231901">
    <property type="component" value="Chromosome"/>
</dbReference>
<keyword evidence="3" id="KW-1185">Reference proteome</keyword>
<feature type="compositionally biased region" description="Low complexity" evidence="1">
    <location>
        <begin position="260"/>
        <end position="272"/>
    </location>
</feature>
<dbReference type="KEGG" id="dfn:CVE23_11635"/>
<evidence type="ECO:0000256" key="1">
    <source>
        <dbReference type="SAM" id="MobiDB-lite"/>
    </source>
</evidence>
<name>A0A2K8QPB4_9GAMM</name>
<organism evidence="2 3">
    <name type="scientific">Dickeya fangzhongdai</name>
    <dbReference type="NCBI Taxonomy" id="1778540"/>
    <lineage>
        <taxon>Bacteria</taxon>
        <taxon>Pseudomonadati</taxon>
        <taxon>Pseudomonadota</taxon>
        <taxon>Gammaproteobacteria</taxon>
        <taxon>Enterobacterales</taxon>
        <taxon>Pectobacteriaceae</taxon>
        <taxon>Dickeya</taxon>
    </lineage>
</organism>
<feature type="compositionally biased region" description="Gly residues" evidence="1">
    <location>
        <begin position="247"/>
        <end position="259"/>
    </location>
</feature>
<evidence type="ECO:0000313" key="3">
    <source>
        <dbReference type="Proteomes" id="UP000231901"/>
    </source>
</evidence>
<dbReference type="RefSeq" id="WP_100849590.1">
    <property type="nucleotide sequence ID" value="NZ_BMJF01000001.1"/>
</dbReference>
<dbReference type="GeneID" id="66564983"/>
<protein>
    <submittedName>
        <fullName evidence="2">Type III effector protein</fullName>
    </submittedName>
</protein>
<feature type="compositionally biased region" description="Low complexity" evidence="1">
    <location>
        <begin position="293"/>
        <end position="312"/>
    </location>
</feature>
<feature type="compositionally biased region" description="Polar residues" evidence="1">
    <location>
        <begin position="200"/>
        <end position="214"/>
    </location>
</feature>
<dbReference type="AlphaFoldDB" id="A0A2K8QPB4"/>
<proteinExistence type="predicted"/>
<sequence length="337" mass="30349">MADINITLSIPSAGLNGGLGGVGGADNLNSGLGNNGLSGKKSTAQENQLLEALAVVLTALLPSLLNNNGGQGGGDSPLGRTSDALGGGGAGNALGGGQGNGLGGGLDKGLGSGSGGLADGLGASGGQGQNGLTDILTKLLDLLMPKDGAQGGQGLQGGGLGGAGSSGGASGAQGAGGAGGAGGASGTGGLEDLSKSLLQDTGESSLGNGISPTQDGGGQISDNPLLKILLALVALLMESQKNQFGQPQGGSGGGNGSGGAAPVSGGSSAPGVGNATGAAPAVGGGAAPILSGAAPETGGIAAAGAGNNAGELADGKGQPGLTPAPDAIGVDSGKTTV</sequence>